<gene>
    <name evidence="6" type="ORF">LABF125_04610</name>
    <name evidence="5" type="ORF">LABF186_03940</name>
</gene>
<dbReference type="AlphaFoldDB" id="A0ABD0C1P6"/>
<reference evidence="7 8" key="2">
    <citation type="journal article" date="2024" name="Int. J. Syst. Evol. Microbiol.">
        <title>Proposal of Lactobacillus amylovorus subsp. animalis subsp. nov. and an emended description of Lactobacillus amylovorus.</title>
        <authorList>
            <person name="Yamane K."/>
            <person name="Tanizawa Y."/>
            <person name="Kobayashi H."/>
            <person name="Kamizono T."/>
            <person name="Kojima Y."/>
            <person name="Takagi H."/>
            <person name="Tohno M."/>
        </authorList>
    </citation>
    <scope>NUCLEOTIDE SEQUENCE [LARGE SCALE GENOMIC DNA]</scope>
    <source>
        <strain evidence="6 7">BF125</strain>
        <strain evidence="5 8">BF186</strain>
    </source>
</reference>
<evidence type="ECO:0000259" key="4">
    <source>
        <dbReference type="Pfam" id="PF01872"/>
    </source>
</evidence>
<dbReference type="Proteomes" id="UP001346800">
    <property type="component" value="Unassembled WGS sequence"/>
</dbReference>
<evidence type="ECO:0000256" key="1">
    <source>
        <dbReference type="ARBA" id="ARBA00005104"/>
    </source>
</evidence>
<dbReference type="GO" id="GO:0016491">
    <property type="term" value="F:oxidoreductase activity"/>
    <property type="evidence" value="ECO:0007669"/>
    <property type="project" value="UniProtKB-KW"/>
</dbReference>
<dbReference type="SUPFAM" id="SSF53597">
    <property type="entry name" value="Dihydrofolate reductase-like"/>
    <property type="match status" value="1"/>
</dbReference>
<protein>
    <submittedName>
        <fullName evidence="5">Dihydrofolate reductase family protein</fullName>
    </submittedName>
</protein>
<dbReference type="PANTHER" id="PTHR38011:SF7">
    <property type="entry name" value="2,5-DIAMINO-6-RIBOSYLAMINO-4(3H)-PYRIMIDINONE 5'-PHOSPHATE REDUCTASE"/>
    <property type="match status" value="1"/>
</dbReference>
<feature type="domain" description="Bacterial bifunctional deaminase-reductase C-terminal" evidence="4">
    <location>
        <begin position="4"/>
        <end position="206"/>
    </location>
</feature>
<keyword evidence="2" id="KW-0521">NADP</keyword>
<dbReference type="Pfam" id="PF01872">
    <property type="entry name" value="RibD_C"/>
    <property type="match status" value="1"/>
</dbReference>
<dbReference type="Gene3D" id="3.40.430.10">
    <property type="entry name" value="Dihydrofolate Reductase, subunit A"/>
    <property type="match status" value="1"/>
</dbReference>
<evidence type="ECO:0000313" key="8">
    <source>
        <dbReference type="Proteomes" id="UP001346800"/>
    </source>
</evidence>
<organism evidence="5 8">
    <name type="scientific">Lactobacillus amylovorus subsp. animalium</name>
    <dbReference type="NCBI Taxonomy" id="3378536"/>
    <lineage>
        <taxon>Bacteria</taxon>
        <taxon>Bacillati</taxon>
        <taxon>Bacillota</taxon>
        <taxon>Bacilli</taxon>
        <taxon>Lactobacillales</taxon>
        <taxon>Lactobacillaceae</taxon>
        <taxon>Lactobacillus</taxon>
    </lineage>
</organism>
<dbReference type="InterPro" id="IPR050765">
    <property type="entry name" value="Riboflavin_Biosynth_HTPR"/>
</dbReference>
<evidence type="ECO:0000256" key="2">
    <source>
        <dbReference type="ARBA" id="ARBA00022857"/>
    </source>
</evidence>
<proteinExistence type="predicted"/>
<evidence type="ECO:0000313" key="6">
    <source>
        <dbReference type="EMBL" id="GMM15328.1"/>
    </source>
</evidence>
<evidence type="ECO:0000256" key="3">
    <source>
        <dbReference type="ARBA" id="ARBA00023002"/>
    </source>
</evidence>
<dbReference type="InterPro" id="IPR024072">
    <property type="entry name" value="DHFR-like_dom_sf"/>
</dbReference>
<dbReference type="RefSeq" id="WP_338187312.1">
    <property type="nucleotide sequence ID" value="NZ_BTFQ01000017.1"/>
</dbReference>
<keyword evidence="7" id="KW-1185">Reference proteome</keyword>
<sequence>MTKPYIIVHMMTSIDGRIDCGMTAQLDGNSEYYSTLSVLETPTRVSGRVTAETEMADGGEKLDKVAFKKNATADSYNIVPDSKGRTAWDRENGSSFPHLILTSENVSKKYLDYLNDHNTSWIAAGKEHVDLKQAMAILDDEFCIKRLAVVGGGKINGGFLKAGLVDEISLLIGPGVAGRTGQSAVFDGLTSDRSTPLTLKSVKSYAIIIK</sequence>
<dbReference type="Proteomes" id="UP001332503">
    <property type="component" value="Unassembled WGS sequence"/>
</dbReference>
<dbReference type="EMBL" id="BTFR01000008">
    <property type="protein sequence ID" value="GMM15328.1"/>
    <property type="molecule type" value="Genomic_DNA"/>
</dbReference>
<accession>A0ABD0C1P6</accession>
<evidence type="ECO:0000313" key="7">
    <source>
        <dbReference type="Proteomes" id="UP001332503"/>
    </source>
</evidence>
<comment type="pathway">
    <text evidence="1">Cofactor biosynthesis; riboflavin biosynthesis.</text>
</comment>
<evidence type="ECO:0000313" key="5">
    <source>
        <dbReference type="EMBL" id="GMM13280.1"/>
    </source>
</evidence>
<dbReference type="InterPro" id="IPR002734">
    <property type="entry name" value="RibDG_C"/>
</dbReference>
<keyword evidence="3" id="KW-0560">Oxidoreductase</keyword>
<comment type="caution">
    <text evidence="5">The sequence shown here is derived from an EMBL/GenBank/DDBJ whole genome shotgun (WGS) entry which is preliminary data.</text>
</comment>
<dbReference type="PANTHER" id="PTHR38011">
    <property type="entry name" value="DIHYDROFOLATE REDUCTASE FAMILY PROTEIN (AFU_ORTHOLOGUE AFUA_8G06820)"/>
    <property type="match status" value="1"/>
</dbReference>
<name>A0ABD0C1P6_LACAM</name>
<dbReference type="EMBL" id="BTFQ01000017">
    <property type="protein sequence ID" value="GMM13280.1"/>
    <property type="molecule type" value="Genomic_DNA"/>
</dbReference>
<reference evidence="5" key="1">
    <citation type="submission" date="2023-06" db="EMBL/GenBank/DDBJ databases">
        <authorList>
            <person name="Tohno M."/>
            <person name="Tanizawa Y."/>
        </authorList>
    </citation>
    <scope>NUCLEOTIDE SEQUENCE</scope>
    <source>
        <strain evidence="6">BF125</strain>
        <strain evidence="5">BF186</strain>
    </source>
</reference>